<keyword evidence="8" id="KW-1185">Reference proteome</keyword>
<dbReference type="SUPFAM" id="SSF64518">
    <property type="entry name" value="Phase 1 flagellin"/>
    <property type="match status" value="2"/>
</dbReference>
<organism evidence="7 8">
    <name type="scientific">Selenomonas bovis</name>
    <dbReference type="NCBI Taxonomy" id="416586"/>
    <lineage>
        <taxon>Bacteria</taxon>
        <taxon>Bacillati</taxon>
        <taxon>Bacillota</taxon>
        <taxon>Negativicutes</taxon>
        <taxon>Selenomonadales</taxon>
        <taxon>Selenomonadaceae</taxon>
        <taxon>Selenomonas</taxon>
    </lineage>
</organism>
<dbReference type="InterPro" id="IPR042187">
    <property type="entry name" value="Flagellin_C_sub2"/>
</dbReference>
<protein>
    <recommendedName>
        <fullName evidence="2 4">Flagellin</fullName>
    </recommendedName>
</protein>
<proteinExistence type="inferred from homology"/>
<dbReference type="GO" id="GO:0005198">
    <property type="term" value="F:structural molecule activity"/>
    <property type="evidence" value="ECO:0007669"/>
    <property type="project" value="UniProtKB-UniRule"/>
</dbReference>
<evidence type="ECO:0000259" key="6">
    <source>
        <dbReference type="Pfam" id="PF00700"/>
    </source>
</evidence>
<evidence type="ECO:0000256" key="2">
    <source>
        <dbReference type="ARBA" id="ARBA00020110"/>
    </source>
</evidence>
<dbReference type="InterPro" id="IPR001029">
    <property type="entry name" value="Flagellin_N"/>
</dbReference>
<dbReference type="EMBL" id="JABAFA010000019">
    <property type="protein sequence ID" value="NMD99096.1"/>
    <property type="molecule type" value="Genomic_DNA"/>
</dbReference>
<feature type="domain" description="Flagellin C-terminal" evidence="6">
    <location>
        <begin position="520"/>
        <end position="604"/>
    </location>
</feature>
<dbReference type="PANTHER" id="PTHR42792:SF2">
    <property type="entry name" value="FLAGELLIN"/>
    <property type="match status" value="1"/>
</dbReference>
<dbReference type="AlphaFoldDB" id="A0A848B6K2"/>
<dbReference type="Pfam" id="PF00669">
    <property type="entry name" value="Flagellin_N"/>
    <property type="match status" value="1"/>
</dbReference>
<keyword evidence="4" id="KW-0964">Secreted</keyword>
<gene>
    <name evidence="7" type="ORF">HF878_06360</name>
</gene>
<reference evidence="7 8" key="1">
    <citation type="submission" date="2020-04" db="EMBL/GenBank/DDBJ databases">
        <authorList>
            <person name="Hitch T.C.A."/>
            <person name="Wylensek D."/>
            <person name="Clavel T."/>
        </authorList>
    </citation>
    <scope>NUCLEOTIDE SEQUENCE [LARGE SCALE GENOMIC DNA]</scope>
    <source>
        <strain evidence="7 8">PG-130-P53-12</strain>
    </source>
</reference>
<sequence length="605" mass="63466">MAMVVKNNMSAVSTLNTLNKNSAALAKSLQKVSSGMKINSAADDASGYAISERMRVQIRGLDQANQNTQNGSSMMKVAEGAVSSTVDILKTLKEKAINAANDTNTDSDRQTIQKELNQSIDQIDDNANVTYNGKYLVDGSKNSAGNATFTALSNESLGKDTKASDKLTALTKRNGDALEIQSTDYVTVSYVQGGKTYSTQFQVGDKTLQDVFNAAEDIDKDSKIFADAKNASVMKAMGIADVTAAQKKMDDADTAAYGAKVQAKIADGSLELSAAINGTDGKGADLDGAAKTAVDAVTADVVKGIAAYNDAQTDASKKIDTAALKDYGTFDKTAGALKTGLTNQQKLDFIAALKKDANYESLAADNTNGKAAKDAVTAYDTFMTAKAASDNAHIAVVDSKTIGLAASNDKVETADGEKAITITANAPGIKGQIAGFNISVTDSEGNTRKSINAALDDWRETIRAQNKSDDNAVSFQVGTNANQNIKVGLTDMRSEALGLKGADGTKLNISTQNKANAAVNVLDNALQKALDQQTTIGSVESRLSYTSSNLTTASENVQSSESTIRDADMAKEMTEYTKNNVLLQAAQSMLAQANQSSSSVLSLLQ</sequence>
<keyword evidence="7" id="KW-0282">Flagellum</keyword>
<evidence type="ECO:0000256" key="4">
    <source>
        <dbReference type="RuleBase" id="RU362073"/>
    </source>
</evidence>
<evidence type="ECO:0000313" key="7">
    <source>
        <dbReference type="EMBL" id="NMD99096.1"/>
    </source>
</evidence>
<evidence type="ECO:0000313" key="8">
    <source>
        <dbReference type="Proteomes" id="UP000543804"/>
    </source>
</evidence>
<dbReference type="InterPro" id="IPR046358">
    <property type="entry name" value="Flagellin_C"/>
</dbReference>
<keyword evidence="3 4" id="KW-0975">Bacterial flagellum</keyword>
<dbReference type="Gene3D" id="1.20.1330.10">
    <property type="entry name" value="f41 fragment of flagellin, N-terminal domain"/>
    <property type="match status" value="2"/>
</dbReference>
<evidence type="ECO:0000256" key="1">
    <source>
        <dbReference type="ARBA" id="ARBA00005709"/>
    </source>
</evidence>
<dbReference type="Gene3D" id="6.10.10.10">
    <property type="entry name" value="Flagellar export chaperone, C-terminal domain"/>
    <property type="match status" value="1"/>
</dbReference>
<dbReference type="GO" id="GO:0005576">
    <property type="term" value="C:extracellular region"/>
    <property type="evidence" value="ECO:0007669"/>
    <property type="project" value="UniProtKB-SubCell"/>
</dbReference>
<dbReference type="PANTHER" id="PTHR42792">
    <property type="entry name" value="FLAGELLIN"/>
    <property type="match status" value="1"/>
</dbReference>
<comment type="function">
    <text evidence="4">Flagellin is the subunit protein which polymerizes to form the filaments of bacterial flagella.</text>
</comment>
<name>A0A848B6K2_9FIRM</name>
<comment type="similarity">
    <text evidence="1 4">Belongs to the bacterial flagellin family.</text>
</comment>
<evidence type="ECO:0000256" key="3">
    <source>
        <dbReference type="ARBA" id="ARBA00023143"/>
    </source>
</evidence>
<dbReference type="Pfam" id="PF00700">
    <property type="entry name" value="Flagellin_C"/>
    <property type="match status" value="1"/>
</dbReference>
<dbReference type="Proteomes" id="UP000543804">
    <property type="component" value="Unassembled WGS sequence"/>
</dbReference>
<accession>A0A848B6K2</accession>
<dbReference type="PRINTS" id="PR00207">
    <property type="entry name" value="FLAGELLIN"/>
</dbReference>
<feature type="domain" description="Flagellin N-terminal" evidence="5">
    <location>
        <begin position="5"/>
        <end position="141"/>
    </location>
</feature>
<dbReference type="GO" id="GO:0009288">
    <property type="term" value="C:bacterial-type flagellum"/>
    <property type="evidence" value="ECO:0007669"/>
    <property type="project" value="UniProtKB-SubCell"/>
</dbReference>
<comment type="caution">
    <text evidence="7">The sequence shown here is derived from an EMBL/GenBank/DDBJ whole genome shotgun (WGS) entry which is preliminary data.</text>
</comment>
<evidence type="ECO:0000259" key="5">
    <source>
        <dbReference type="Pfam" id="PF00669"/>
    </source>
</evidence>
<comment type="subcellular location">
    <subcellularLocation>
        <location evidence="4">Secreted</location>
    </subcellularLocation>
    <subcellularLocation>
        <location evidence="4">Bacterial flagellum</location>
    </subcellularLocation>
</comment>
<keyword evidence="7" id="KW-0966">Cell projection</keyword>
<keyword evidence="7" id="KW-0969">Cilium</keyword>
<dbReference type="InterPro" id="IPR001492">
    <property type="entry name" value="Flagellin"/>
</dbReference>